<dbReference type="AlphaFoldDB" id="A0A673FKL7"/>
<evidence type="ECO:0000313" key="3">
    <source>
        <dbReference type="Ensembl" id="ENSSRHP00000003244.1"/>
    </source>
</evidence>
<protein>
    <recommendedName>
        <fullName evidence="2">Calcium-activated chloride channel N-terminal domain-containing protein</fullName>
    </recommendedName>
</protein>
<sequence length="55" mass="6191">MDSRTVFVLLWMLLSSISTGIKLDGNGYVDVVIAISSKVPQDNRLVDQIKVNMYF</sequence>
<accession>A0A673FKL7</accession>
<keyword evidence="1" id="KW-0732">Signal</keyword>
<feature type="signal peptide" evidence="1">
    <location>
        <begin position="1"/>
        <end position="20"/>
    </location>
</feature>
<dbReference type="Proteomes" id="UP000472270">
    <property type="component" value="Unassembled WGS sequence"/>
</dbReference>
<reference evidence="3" key="1">
    <citation type="submission" date="2025-08" db="UniProtKB">
        <authorList>
            <consortium name="Ensembl"/>
        </authorList>
    </citation>
    <scope>IDENTIFICATION</scope>
</reference>
<evidence type="ECO:0000256" key="1">
    <source>
        <dbReference type="SAM" id="SignalP"/>
    </source>
</evidence>
<name>A0A673FKL7_9TELE</name>
<keyword evidence="4" id="KW-1185">Reference proteome</keyword>
<feature type="chain" id="PRO_5025515091" description="Calcium-activated chloride channel N-terminal domain-containing protein" evidence="1">
    <location>
        <begin position="21"/>
        <end position="55"/>
    </location>
</feature>
<feature type="domain" description="Calcium-activated chloride channel N-terminal" evidence="2">
    <location>
        <begin position="21"/>
        <end position="50"/>
    </location>
</feature>
<proteinExistence type="predicted"/>
<organism evidence="3 4">
    <name type="scientific">Sinocyclocheilus rhinocerous</name>
    <dbReference type="NCBI Taxonomy" id="307959"/>
    <lineage>
        <taxon>Eukaryota</taxon>
        <taxon>Metazoa</taxon>
        <taxon>Chordata</taxon>
        <taxon>Craniata</taxon>
        <taxon>Vertebrata</taxon>
        <taxon>Euteleostomi</taxon>
        <taxon>Actinopterygii</taxon>
        <taxon>Neopterygii</taxon>
        <taxon>Teleostei</taxon>
        <taxon>Ostariophysi</taxon>
        <taxon>Cypriniformes</taxon>
        <taxon>Cyprinidae</taxon>
        <taxon>Cyprininae</taxon>
        <taxon>Sinocyclocheilus</taxon>
    </lineage>
</organism>
<dbReference type="Pfam" id="PF08434">
    <property type="entry name" value="CLCA"/>
    <property type="match status" value="1"/>
</dbReference>
<reference evidence="3" key="2">
    <citation type="submission" date="2025-09" db="UniProtKB">
        <authorList>
            <consortium name="Ensembl"/>
        </authorList>
    </citation>
    <scope>IDENTIFICATION</scope>
</reference>
<evidence type="ECO:0000313" key="4">
    <source>
        <dbReference type="Proteomes" id="UP000472270"/>
    </source>
</evidence>
<evidence type="ECO:0000259" key="2">
    <source>
        <dbReference type="Pfam" id="PF08434"/>
    </source>
</evidence>
<dbReference type="InterPro" id="IPR013642">
    <property type="entry name" value="CLCA_N"/>
</dbReference>
<dbReference type="Ensembl" id="ENSSRHT00000003364.1">
    <property type="protein sequence ID" value="ENSSRHP00000003244.1"/>
    <property type="gene ID" value="ENSSRHG00000002218.1"/>
</dbReference>